<evidence type="ECO:0000256" key="1">
    <source>
        <dbReference type="SAM" id="MobiDB-lite"/>
    </source>
</evidence>
<dbReference type="EMBL" id="MU004185">
    <property type="protein sequence ID" value="KAF2498378.1"/>
    <property type="molecule type" value="Genomic_DNA"/>
</dbReference>
<keyword evidence="2" id="KW-1133">Transmembrane helix</keyword>
<feature type="compositionally biased region" description="Basic residues" evidence="1">
    <location>
        <begin position="97"/>
        <end position="107"/>
    </location>
</feature>
<dbReference type="FunFam" id="3.30.1360.180:FF:000003">
    <property type="entry name" value="Type I phosphodiesterase/nucleotide pyrophosphatase family protein"/>
    <property type="match status" value="1"/>
</dbReference>
<dbReference type="Pfam" id="PF01663">
    <property type="entry name" value="Phosphodiest"/>
    <property type="match status" value="1"/>
</dbReference>
<gene>
    <name evidence="3" type="ORF">BU16DRAFT_615426</name>
</gene>
<feature type="transmembrane region" description="Helical" evidence="2">
    <location>
        <begin position="161"/>
        <end position="179"/>
    </location>
</feature>
<feature type="compositionally biased region" description="Basic and acidic residues" evidence="1">
    <location>
        <begin position="37"/>
        <end position="53"/>
    </location>
</feature>
<accession>A0A6A6R0S7</accession>
<feature type="region of interest" description="Disordered" evidence="1">
    <location>
        <begin position="656"/>
        <end position="700"/>
    </location>
</feature>
<dbReference type="GO" id="GO:0009141">
    <property type="term" value="P:nucleoside triphosphate metabolic process"/>
    <property type="evidence" value="ECO:0007669"/>
    <property type="project" value="TreeGrafter"/>
</dbReference>
<feature type="region of interest" description="Disordered" evidence="1">
    <location>
        <begin position="97"/>
        <end position="142"/>
    </location>
</feature>
<evidence type="ECO:0000313" key="4">
    <source>
        <dbReference type="Proteomes" id="UP000799750"/>
    </source>
</evidence>
<dbReference type="SUPFAM" id="SSF53649">
    <property type="entry name" value="Alkaline phosphatase-like"/>
    <property type="match status" value="1"/>
</dbReference>
<dbReference type="AlphaFoldDB" id="A0A6A6R0S7"/>
<feature type="region of interest" description="Disordered" evidence="1">
    <location>
        <begin position="1"/>
        <end position="76"/>
    </location>
</feature>
<reference evidence="3" key="1">
    <citation type="journal article" date="2020" name="Stud. Mycol.">
        <title>101 Dothideomycetes genomes: a test case for predicting lifestyles and emergence of pathogens.</title>
        <authorList>
            <person name="Haridas S."/>
            <person name="Albert R."/>
            <person name="Binder M."/>
            <person name="Bloem J."/>
            <person name="Labutti K."/>
            <person name="Salamov A."/>
            <person name="Andreopoulos B."/>
            <person name="Baker S."/>
            <person name="Barry K."/>
            <person name="Bills G."/>
            <person name="Bluhm B."/>
            <person name="Cannon C."/>
            <person name="Castanera R."/>
            <person name="Culley D."/>
            <person name="Daum C."/>
            <person name="Ezra D."/>
            <person name="Gonzalez J."/>
            <person name="Henrissat B."/>
            <person name="Kuo A."/>
            <person name="Liang C."/>
            <person name="Lipzen A."/>
            <person name="Lutzoni F."/>
            <person name="Magnuson J."/>
            <person name="Mondo S."/>
            <person name="Nolan M."/>
            <person name="Ohm R."/>
            <person name="Pangilinan J."/>
            <person name="Park H.-J."/>
            <person name="Ramirez L."/>
            <person name="Alfaro M."/>
            <person name="Sun H."/>
            <person name="Tritt A."/>
            <person name="Yoshinaga Y."/>
            <person name="Zwiers L.-H."/>
            <person name="Turgeon B."/>
            <person name="Goodwin S."/>
            <person name="Spatafora J."/>
            <person name="Crous P."/>
            <person name="Grigoriev I."/>
        </authorList>
    </citation>
    <scope>NUCLEOTIDE SEQUENCE</scope>
    <source>
        <strain evidence="3">CBS 269.34</strain>
    </source>
</reference>
<dbReference type="PANTHER" id="PTHR10151:SF120">
    <property type="entry name" value="BIS(5'-ADENOSYL)-TRIPHOSPHATASE"/>
    <property type="match status" value="1"/>
</dbReference>
<proteinExistence type="predicted"/>
<sequence>MSTPEYSKLRAQRDESPDDARLTPDPDFFSGDEDHYDDGRPSADMAAHDRGILEEEEERETLLSREGSKGKFPALFRSGKSTGDAVKIGGLERKRLKRQARRERKGARNGESSELMYEMEEGVGRSDSELSSRNSSQSDQQRLEAVLAHKKERRTRIWRRVLIHSSIIVLFLIILFVAYRASKRSSVKYTASLLSNGTHNFAPTTILISLDGFRADFLYRGLTPTLTKFVQGGISPKYMTPSFPSVTFPNHYTMVTGLYPEAHGIVGNTFWDVDLQKEFYYTDPDKSLQSFWWGGEPVWLTAEKQGVRTAIHMWPGSEAHIGDIEPAHVDKYNGSEVLSRKTDRIFDFLDLPGPDSPAAKVDLPRPQLIAAYVPDVDGDGHQYGPNSTEIRQTIMNVDDMLEQILQGLQQRNLTEIVNVIVVSDHGMATTDVERLIQLEDLVDPEELEHIDGWPLYGLRPKKPEDLDRLHIQLQEKAKTNPNIEVYLRDKDMPERYHFSQNERIAPLWIVPKTGWAIVTKDEFDVEQGKLNGDVYHPRGLHGYDHEHPLMRAIFVARGPAFPHKPNSRLEPFQNIELYNIVCDSIGIEPKPNNGTMRLPLKPAGLHSDHGTPEDETPADPVGSPASSAISPSSVPVKSVSTSYTVAPVGVTSGVPETPVLQATPSASDAQDAPATPVMPSVGLPTTPPPAPPSTPVATPTKEPWWEWVHDKIEDVEEWVDDLLHPTETPANGGHGGAYKTDTP</sequence>
<keyword evidence="4" id="KW-1185">Reference proteome</keyword>
<evidence type="ECO:0000313" key="3">
    <source>
        <dbReference type="EMBL" id="KAF2498378.1"/>
    </source>
</evidence>
<dbReference type="CDD" id="cd16018">
    <property type="entry name" value="Enpp"/>
    <property type="match status" value="1"/>
</dbReference>
<feature type="region of interest" description="Disordered" evidence="1">
    <location>
        <begin position="589"/>
        <end position="636"/>
    </location>
</feature>
<keyword evidence="2" id="KW-0472">Membrane</keyword>
<dbReference type="GO" id="GO:0017111">
    <property type="term" value="F:ribonucleoside triphosphate phosphatase activity"/>
    <property type="evidence" value="ECO:0007669"/>
    <property type="project" value="TreeGrafter"/>
</dbReference>
<feature type="region of interest" description="Disordered" evidence="1">
    <location>
        <begin position="724"/>
        <end position="743"/>
    </location>
</feature>
<feature type="compositionally biased region" description="Basic and acidic residues" evidence="1">
    <location>
        <begin position="60"/>
        <end position="69"/>
    </location>
</feature>
<feature type="compositionally biased region" description="Low complexity" evidence="1">
    <location>
        <begin position="620"/>
        <end position="636"/>
    </location>
</feature>
<dbReference type="Gene3D" id="3.30.1360.180">
    <property type="match status" value="1"/>
</dbReference>
<protein>
    <submittedName>
        <fullName evidence="3">Phosphodiest-domain-containing protein</fullName>
    </submittedName>
</protein>
<dbReference type="InterPro" id="IPR017850">
    <property type="entry name" value="Alkaline_phosphatase_core_sf"/>
</dbReference>
<feature type="compositionally biased region" description="Pro residues" evidence="1">
    <location>
        <begin position="685"/>
        <end position="694"/>
    </location>
</feature>
<dbReference type="Proteomes" id="UP000799750">
    <property type="component" value="Unassembled WGS sequence"/>
</dbReference>
<feature type="compositionally biased region" description="Low complexity" evidence="1">
    <location>
        <begin position="131"/>
        <end position="140"/>
    </location>
</feature>
<organism evidence="3 4">
    <name type="scientific">Lophium mytilinum</name>
    <dbReference type="NCBI Taxonomy" id="390894"/>
    <lineage>
        <taxon>Eukaryota</taxon>
        <taxon>Fungi</taxon>
        <taxon>Dikarya</taxon>
        <taxon>Ascomycota</taxon>
        <taxon>Pezizomycotina</taxon>
        <taxon>Dothideomycetes</taxon>
        <taxon>Pleosporomycetidae</taxon>
        <taxon>Mytilinidiales</taxon>
        <taxon>Mytilinidiaceae</taxon>
        <taxon>Lophium</taxon>
    </lineage>
</organism>
<dbReference type="GO" id="GO:0047429">
    <property type="term" value="F:nucleoside triphosphate diphosphatase activity"/>
    <property type="evidence" value="ECO:0007669"/>
    <property type="project" value="TreeGrafter"/>
</dbReference>
<dbReference type="InterPro" id="IPR002591">
    <property type="entry name" value="Phosphodiest/P_Trfase"/>
</dbReference>
<feature type="compositionally biased region" description="Basic and acidic residues" evidence="1">
    <location>
        <begin position="7"/>
        <end position="24"/>
    </location>
</feature>
<dbReference type="PANTHER" id="PTHR10151">
    <property type="entry name" value="ECTONUCLEOTIDE PYROPHOSPHATASE/PHOSPHODIESTERASE"/>
    <property type="match status" value="1"/>
</dbReference>
<keyword evidence="2" id="KW-0812">Transmembrane</keyword>
<evidence type="ECO:0000256" key="2">
    <source>
        <dbReference type="SAM" id="Phobius"/>
    </source>
</evidence>
<dbReference type="OrthoDB" id="415411at2759"/>
<name>A0A6A6R0S7_9PEZI</name>
<dbReference type="Gene3D" id="3.40.720.10">
    <property type="entry name" value="Alkaline Phosphatase, subunit A"/>
    <property type="match status" value="1"/>
</dbReference>